<evidence type="ECO:0000256" key="1">
    <source>
        <dbReference type="SAM" id="MobiDB-lite"/>
    </source>
</evidence>
<protein>
    <submittedName>
        <fullName evidence="3">Uncharacterized protein</fullName>
    </submittedName>
</protein>
<feature type="transmembrane region" description="Helical" evidence="2">
    <location>
        <begin position="25"/>
        <end position="45"/>
    </location>
</feature>
<accession>A0A7S0HBW8</accession>
<keyword evidence="2" id="KW-1133">Transmembrane helix</keyword>
<dbReference type="AlphaFoldDB" id="A0A7S0HBW8"/>
<sequence>MMRAAEYGTVDSRKLETAPSRSSRMISPIIGLVSVLLLLISSVLLSSTHRGQDQLLQRGHVRSGLAFALAHGTRRQGSYNSAFRAARPRQALEQTGSAGGNQEFAEYLNNQDDILDEDDDSDLGRARQAVKDAKERVIEDAKRLHDIGVAIEEEEAKQNPTAAKSHEVQSLKRRSGRKVSASRSGKGDEIDMKIKVEVSPRAHASRKSHASEKTSKDGEDEKKPEEGAIKVARFPLPPFTR</sequence>
<proteinExistence type="predicted"/>
<keyword evidence="2" id="KW-0812">Transmembrane</keyword>
<evidence type="ECO:0000313" key="3">
    <source>
        <dbReference type="EMBL" id="CAD8472896.1"/>
    </source>
</evidence>
<keyword evidence="2" id="KW-0472">Membrane</keyword>
<name>A0A7S0HBW8_9CRYP</name>
<reference evidence="3" key="1">
    <citation type="submission" date="2021-01" db="EMBL/GenBank/DDBJ databases">
        <authorList>
            <person name="Corre E."/>
            <person name="Pelletier E."/>
            <person name="Niang G."/>
            <person name="Scheremetjew M."/>
            <person name="Finn R."/>
            <person name="Kale V."/>
            <person name="Holt S."/>
            <person name="Cochrane G."/>
            <person name="Meng A."/>
            <person name="Brown T."/>
            <person name="Cohen L."/>
        </authorList>
    </citation>
    <scope>NUCLEOTIDE SEQUENCE</scope>
    <source>
        <strain evidence="3">CCMP325</strain>
    </source>
</reference>
<organism evidence="3">
    <name type="scientific">Hanusia phi</name>
    <dbReference type="NCBI Taxonomy" id="3032"/>
    <lineage>
        <taxon>Eukaryota</taxon>
        <taxon>Cryptophyceae</taxon>
        <taxon>Pyrenomonadales</taxon>
        <taxon>Geminigeraceae</taxon>
        <taxon>Hanusia</taxon>
    </lineage>
</organism>
<evidence type="ECO:0000256" key="2">
    <source>
        <dbReference type="SAM" id="Phobius"/>
    </source>
</evidence>
<feature type="compositionally biased region" description="Basic and acidic residues" evidence="1">
    <location>
        <begin position="209"/>
        <end position="228"/>
    </location>
</feature>
<feature type="region of interest" description="Disordered" evidence="1">
    <location>
        <begin position="155"/>
        <end position="241"/>
    </location>
</feature>
<feature type="compositionally biased region" description="Basic and acidic residues" evidence="1">
    <location>
        <begin position="185"/>
        <end position="200"/>
    </location>
</feature>
<dbReference type="EMBL" id="HBEO01006275">
    <property type="protein sequence ID" value="CAD8472896.1"/>
    <property type="molecule type" value="Transcribed_RNA"/>
</dbReference>
<gene>
    <name evidence="3" type="ORF">HPHI1048_LOCUS4436</name>
</gene>